<comment type="catalytic activity">
    <reaction evidence="8">
        <text>L-seryl-[protein] + ATP = O-phospho-L-seryl-[protein] + ADP + H(+)</text>
        <dbReference type="Rhea" id="RHEA:17989"/>
        <dbReference type="Rhea" id="RHEA-COMP:9863"/>
        <dbReference type="Rhea" id="RHEA-COMP:11604"/>
        <dbReference type="ChEBI" id="CHEBI:15378"/>
        <dbReference type="ChEBI" id="CHEBI:29999"/>
        <dbReference type="ChEBI" id="CHEBI:30616"/>
        <dbReference type="ChEBI" id="CHEBI:83421"/>
        <dbReference type="ChEBI" id="CHEBI:456216"/>
        <dbReference type="EC" id="2.7.11.1"/>
    </reaction>
</comment>
<dbReference type="EC" id="2.7.11.1" evidence="1"/>
<evidence type="ECO:0000256" key="1">
    <source>
        <dbReference type="ARBA" id="ARBA00012513"/>
    </source>
</evidence>
<organism evidence="11">
    <name type="scientific">Eucalyptus grandis</name>
    <name type="common">Flooded gum</name>
    <dbReference type="NCBI Taxonomy" id="71139"/>
    <lineage>
        <taxon>Eukaryota</taxon>
        <taxon>Viridiplantae</taxon>
        <taxon>Streptophyta</taxon>
        <taxon>Embryophyta</taxon>
        <taxon>Tracheophyta</taxon>
        <taxon>Spermatophyta</taxon>
        <taxon>Magnoliopsida</taxon>
        <taxon>eudicotyledons</taxon>
        <taxon>Gunneridae</taxon>
        <taxon>Pentapetalae</taxon>
        <taxon>rosids</taxon>
        <taxon>malvids</taxon>
        <taxon>Myrtales</taxon>
        <taxon>Myrtaceae</taxon>
        <taxon>Myrtoideae</taxon>
        <taxon>Eucalypteae</taxon>
        <taxon>Eucalyptus</taxon>
    </lineage>
</organism>
<keyword evidence="5" id="KW-0418">Kinase</keyword>
<evidence type="ECO:0000256" key="8">
    <source>
        <dbReference type="ARBA" id="ARBA00048679"/>
    </source>
</evidence>
<dbReference type="PROSITE" id="PS00108">
    <property type="entry name" value="PROTEIN_KINASE_ST"/>
    <property type="match status" value="1"/>
</dbReference>
<dbReference type="InParanoid" id="A0A059AFF6"/>
<dbReference type="SUPFAM" id="SSF56112">
    <property type="entry name" value="Protein kinase-like (PK-like)"/>
    <property type="match status" value="1"/>
</dbReference>
<evidence type="ECO:0000256" key="6">
    <source>
        <dbReference type="ARBA" id="ARBA00022840"/>
    </source>
</evidence>
<dbReference type="PANTHER" id="PTHR13902">
    <property type="entry name" value="SERINE/THREONINE-PROTEIN KINASE WNK WITH NO LYSINE -RELATED"/>
    <property type="match status" value="1"/>
</dbReference>
<evidence type="ECO:0000256" key="9">
    <source>
        <dbReference type="SAM" id="MobiDB-lite"/>
    </source>
</evidence>
<evidence type="ECO:0000313" key="11">
    <source>
        <dbReference type="EMBL" id="KCW52444.1"/>
    </source>
</evidence>
<dbReference type="GO" id="GO:0035556">
    <property type="term" value="P:intracellular signal transduction"/>
    <property type="evidence" value="ECO:0000318"/>
    <property type="project" value="GO_Central"/>
</dbReference>
<feature type="domain" description="Protein kinase" evidence="10">
    <location>
        <begin position="29"/>
        <end position="293"/>
    </location>
</feature>
<dbReference type="GO" id="GO:0005524">
    <property type="term" value="F:ATP binding"/>
    <property type="evidence" value="ECO:0007669"/>
    <property type="project" value="UniProtKB-KW"/>
</dbReference>
<feature type="region of interest" description="Disordered" evidence="9">
    <location>
        <begin position="420"/>
        <end position="443"/>
    </location>
</feature>
<dbReference type="AlphaFoldDB" id="A0A059AFF6"/>
<proteinExistence type="predicted"/>
<dbReference type="InterPro" id="IPR050588">
    <property type="entry name" value="WNK_Ser-Thr_kinase"/>
</dbReference>
<reference evidence="11" key="1">
    <citation type="submission" date="2013-07" db="EMBL/GenBank/DDBJ databases">
        <title>The genome of Eucalyptus grandis.</title>
        <authorList>
            <person name="Schmutz J."/>
            <person name="Hayes R."/>
            <person name="Myburg A."/>
            <person name="Tuskan G."/>
            <person name="Grattapaglia D."/>
            <person name="Rokhsar D.S."/>
        </authorList>
    </citation>
    <scope>NUCLEOTIDE SEQUENCE</scope>
    <source>
        <tissue evidence="11">Leaf extractions</tissue>
    </source>
</reference>
<keyword evidence="6" id="KW-0067">ATP-binding</keyword>
<protein>
    <recommendedName>
        <fullName evidence="1">non-specific serine/threonine protein kinase</fullName>
        <ecNumber evidence="1">2.7.11.1</ecNumber>
    </recommendedName>
</protein>
<evidence type="ECO:0000256" key="4">
    <source>
        <dbReference type="ARBA" id="ARBA00022741"/>
    </source>
</evidence>
<keyword evidence="2" id="KW-0723">Serine/threonine-protein kinase</keyword>
<name>A0A059AFF6_EUCGR</name>
<dbReference type="InterPro" id="IPR000719">
    <property type="entry name" value="Prot_kinase_dom"/>
</dbReference>
<evidence type="ECO:0000259" key="10">
    <source>
        <dbReference type="PROSITE" id="PS50011"/>
    </source>
</evidence>
<dbReference type="Pfam" id="PF00069">
    <property type="entry name" value="Pkinase"/>
    <property type="match status" value="1"/>
</dbReference>
<evidence type="ECO:0000256" key="3">
    <source>
        <dbReference type="ARBA" id="ARBA00022679"/>
    </source>
</evidence>
<comment type="catalytic activity">
    <reaction evidence="7">
        <text>L-threonyl-[protein] + ATP = O-phospho-L-threonyl-[protein] + ADP + H(+)</text>
        <dbReference type="Rhea" id="RHEA:46608"/>
        <dbReference type="Rhea" id="RHEA-COMP:11060"/>
        <dbReference type="Rhea" id="RHEA-COMP:11605"/>
        <dbReference type="ChEBI" id="CHEBI:15378"/>
        <dbReference type="ChEBI" id="CHEBI:30013"/>
        <dbReference type="ChEBI" id="CHEBI:30616"/>
        <dbReference type="ChEBI" id="CHEBI:61977"/>
        <dbReference type="ChEBI" id="CHEBI:456216"/>
        <dbReference type="EC" id="2.7.11.1"/>
    </reaction>
</comment>
<evidence type="ECO:0000256" key="2">
    <source>
        <dbReference type="ARBA" id="ARBA00022527"/>
    </source>
</evidence>
<dbReference type="EMBL" id="KK198762">
    <property type="protein sequence ID" value="KCW52444.1"/>
    <property type="molecule type" value="Genomic_DNA"/>
</dbReference>
<keyword evidence="3" id="KW-0808">Transferase</keyword>
<dbReference type="Gene3D" id="3.10.20.90">
    <property type="entry name" value="Phosphatidylinositol 3-kinase Catalytic Subunit, Chain A, domain 1"/>
    <property type="match status" value="1"/>
</dbReference>
<feature type="compositionally biased region" description="Low complexity" evidence="9">
    <location>
        <begin position="423"/>
        <end position="443"/>
    </location>
</feature>
<dbReference type="FunFam" id="3.30.200.20:FF:000075">
    <property type="entry name" value="Probable serine/threonine-protein kinase WNK1"/>
    <property type="match status" value="1"/>
</dbReference>
<dbReference type="Gene3D" id="1.10.510.10">
    <property type="entry name" value="Transferase(Phosphotransferase) domain 1"/>
    <property type="match status" value="1"/>
</dbReference>
<dbReference type="InterPro" id="IPR008271">
    <property type="entry name" value="Ser/Thr_kinase_AS"/>
</dbReference>
<dbReference type="Gramene" id="KCW52444">
    <property type="protein sequence ID" value="KCW52444"/>
    <property type="gene ID" value="EUGRSUZ_J01843"/>
</dbReference>
<dbReference type="FunFam" id="1.10.510.10:FF:000046">
    <property type="entry name" value="probable serine/threonine-protein kinase WNK9"/>
    <property type="match status" value="1"/>
</dbReference>
<dbReference type="GO" id="GO:0005737">
    <property type="term" value="C:cytoplasm"/>
    <property type="evidence" value="ECO:0000318"/>
    <property type="project" value="GO_Central"/>
</dbReference>
<dbReference type="SMART" id="SM00220">
    <property type="entry name" value="S_TKc"/>
    <property type="match status" value="1"/>
</dbReference>
<dbReference type="CDD" id="cd13983">
    <property type="entry name" value="STKc_WNK"/>
    <property type="match status" value="1"/>
</dbReference>
<keyword evidence="4" id="KW-0547">Nucleotide-binding</keyword>
<dbReference type="OMA" id="FQAPCEV"/>
<dbReference type="GO" id="GO:0004674">
    <property type="term" value="F:protein serine/threonine kinase activity"/>
    <property type="evidence" value="ECO:0000318"/>
    <property type="project" value="GO_Central"/>
</dbReference>
<evidence type="ECO:0000256" key="5">
    <source>
        <dbReference type="ARBA" id="ARBA00022777"/>
    </source>
</evidence>
<dbReference type="FunCoup" id="A0A059AFF6">
    <property type="interactions" value="1433"/>
</dbReference>
<evidence type="ECO:0000256" key="7">
    <source>
        <dbReference type="ARBA" id="ARBA00047899"/>
    </source>
</evidence>
<gene>
    <name evidence="11" type="ORF">EUGRSUZ_J01843</name>
</gene>
<sequence>MYRIQAGSAAAAGVEPGYCVETDPTGRYARFEEILGKGATKTVYKAIDEVLGMEVAWNQVKLNDSFRSPDEYQRLISEVHLLSTLNHDSIMKFHTSWVDVDGTAFNFITEMFTSGTLRNYRKKYPRLHIRAIKNWAVQILHGLVYLHSHDPPVIHRDLKCDNLFVNGHLGQVKIGDLGLAAILHGSRAAHSIIGTPEFMAPELYDENYNELVDVYSFGMCVLEMLTCEYPYIECTNPAQIYKKVTSRATLTQGKLPEAFYRIKDSKARKFIGKCLANVSCRVSARELLHDPFLLSDEGDRLPGLKFKMPEPFLNGRDVDNLRARDNPLRTDMMITGKLNPEGDTIFLKVQIADRNGSARNVYFPFDVLNDTPIDVAKEMVKELEIMDWEAEEIADMIGGEISALVPNWTKQDMTDYNQENDDGFAPPFLSFSSGSSSQASPSGFTAYRENEIASDYGCLQDVPDDMSSPSSIHSGTYSHTSYFCPEDQEVNPGPSNPDQHLISRSNRHTRFCADDYQRPRQFKDRSQTLQCQVLTGSDRDSSSVINRRMAGHRLSRNRSLVDVHSQLLHLSLLEEVSKRRLSRTVGEVENIGFQAPFEISRNAPWIGGSSFISSSRNKKGHRIQNRRN</sequence>
<accession>A0A059AFF6</accession>
<dbReference type="STRING" id="71139.A0A059AFF6"/>
<dbReference type="Gene3D" id="3.30.200.20">
    <property type="entry name" value="Phosphorylase Kinase, domain 1"/>
    <property type="match status" value="1"/>
</dbReference>
<dbReference type="PROSITE" id="PS50011">
    <property type="entry name" value="PROTEIN_KINASE_DOM"/>
    <property type="match status" value="1"/>
</dbReference>
<dbReference type="InterPro" id="IPR011009">
    <property type="entry name" value="Kinase-like_dom_sf"/>
</dbReference>